<gene>
    <name evidence="2" type="ORF">SAMN02746098_03115</name>
</gene>
<dbReference type="Proteomes" id="UP000183954">
    <property type="component" value="Unassembled WGS sequence"/>
</dbReference>
<evidence type="ECO:0000259" key="1">
    <source>
        <dbReference type="Pfam" id="PF09983"/>
    </source>
</evidence>
<name>A0A1M5ZBM8_9FIRM</name>
<dbReference type="Pfam" id="PF09983">
    <property type="entry name" value="JetD_C"/>
    <property type="match status" value="1"/>
</dbReference>
<sequence length="377" mass="43272">MLQEIEKLINQSKLKSLSSSKLEDQLEHLLGEGYSSQGGYDSFERVLRQLCDQGVLEPVKASGTNGRNPLLYNRYRKIAQGLEHEQRLNLINLHSLLRSGAYSKSPQAYSEDQRYLLALDAFLKDPHQRESLGEAISVNERSFQIFNDEKFLLSDRGRIFLQRIGRTLTDLACYMTTEPFFYMDYRSKGSADNQINQSPEPSQTEKRHNTDGFLDLSYSALIVENKDTFYSIKRAWQVGNRSIGGVLFDLLIYGEGRKIVGSFAFAQEIPDLVPEKMQVYYFGDLDPEGLDIFGSLVAAFPLISIKPFTYCYQALLQLFGRNAPLRREKDQKLRAVYEETFLSYFTPELGQEIQALIHSKKYIPQEGLSYAFFAHHR</sequence>
<dbReference type="AlphaFoldDB" id="A0A1M5ZBM8"/>
<protein>
    <recommendedName>
        <fullName evidence="1">Wadjet protein JetD C-terminal domain-containing protein</fullName>
    </recommendedName>
</protein>
<evidence type="ECO:0000313" key="2">
    <source>
        <dbReference type="EMBL" id="SHI21569.1"/>
    </source>
</evidence>
<dbReference type="OrthoDB" id="9809365at2"/>
<dbReference type="RefSeq" id="WP_073030640.1">
    <property type="nucleotide sequence ID" value="NZ_FQXJ01000011.1"/>
</dbReference>
<dbReference type="EMBL" id="FQXJ01000011">
    <property type="protein sequence ID" value="SHI21569.1"/>
    <property type="molecule type" value="Genomic_DNA"/>
</dbReference>
<organism evidence="2 3">
    <name type="scientific">Desulfosporosinus lacus DSM 15449</name>
    <dbReference type="NCBI Taxonomy" id="1121420"/>
    <lineage>
        <taxon>Bacteria</taxon>
        <taxon>Bacillati</taxon>
        <taxon>Bacillota</taxon>
        <taxon>Clostridia</taxon>
        <taxon>Eubacteriales</taxon>
        <taxon>Desulfitobacteriaceae</taxon>
        <taxon>Desulfosporosinus</taxon>
    </lineage>
</organism>
<evidence type="ECO:0000313" key="3">
    <source>
        <dbReference type="Proteomes" id="UP000183954"/>
    </source>
</evidence>
<reference evidence="3" key="1">
    <citation type="submission" date="2016-11" db="EMBL/GenBank/DDBJ databases">
        <authorList>
            <person name="Varghese N."/>
            <person name="Submissions S."/>
        </authorList>
    </citation>
    <scope>NUCLEOTIDE SEQUENCE [LARGE SCALE GENOMIC DNA]</scope>
    <source>
        <strain evidence="3">DSM 15449</strain>
    </source>
</reference>
<dbReference type="InterPro" id="IPR036078">
    <property type="entry name" value="Spo11/TopoVI_A_sf"/>
</dbReference>
<proteinExistence type="predicted"/>
<dbReference type="GO" id="GO:0003677">
    <property type="term" value="F:DNA binding"/>
    <property type="evidence" value="ECO:0007669"/>
    <property type="project" value="InterPro"/>
</dbReference>
<dbReference type="GO" id="GO:0005694">
    <property type="term" value="C:chromosome"/>
    <property type="evidence" value="ECO:0007669"/>
    <property type="project" value="InterPro"/>
</dbReference>
<dbReference type="InterPro" id="IPR024534">
    <property type="entry name" value="JetD_C"/>
</dbReference>
<keyword evidence="3" id="KW-1185">Reference proteome</keyword>
<dbReference type="STRING" id="1121420.SAMN02746098_03115"/>
<accession>A0A1M5ZBM8</accession>
<dbReference type="SUPFAM" id="SSF56726">
    <property type="entry name" value="DNA topoisomerase IV, alpha subunit"/>
    <property type="match status" value="1"/>
</dbReference>
<feature type="domain" description="Wadjet protein JetD C-terminal" evidence="1">
    <location>
        <begin position="220"/>
        <end position="302"/>
    </location>
</feature>